<accession>A0ABW8K8T4</accession>
<dbReference type="PRINTS" id="PR00207">
    <property type="entry name" value="FLAGELLIN"/>
</dbReference>
<gene>
    <name evidence="7" type="ORF">ISS97_12845</name>
</gene>
<dbReference type="PANTHER" id="PTHR42792">
    <property type="entry name" value="FLAGELLIN"/>
    <property type="match status" value="1"/>
</dbReference>
<organism evidence="7 8">
    <name type="scientific">Dyella koreensis</name>
    <dbReference type="NCBI Taxonomy" id="311235"/>
    <lineage>
        <taxon>Bacteria</taxon>
        <taxon>Pseudomonadati</taxon>
        <taxon>Pseudomonadota</taxon>
        <taxon>Gammaproteobacteria</taxon>
        <taxon>Lysobacterales</taxon>
        <taxon>Rhodanobacteraceae</taxon>
        <taxon>Dyella</taxon>
    </lineage>
</organism>
<evidence type="ECO:0000259" key="6">
    <source>
        <dbReference type="Pfam" id="PF00700"/>
    </source>
</evidence>
<keyword evidence="7" id="KW-0969">Cilium</keyword>
<dbReference type="Pfam" id="PF00669">
    <property type="entry name" value="Flagellin_N"/>
    <property type="match status" value="1"/>
</dbReference>
<dbReference type="SUPFAM" id="SSF64518">
    <property type="entry name" value="Phase 1 flagellin"/>
    <property type="match status" value="1"/>
</dbReference>
<name>A0ABW8K8T4_9GAMM</name>
<dbReference type="InterPro" id="IPR046358">
    <property type="entry name" value="Flagellin_C"/>
</dbReference>
<keyword evidence="2 4" id="KW-0964">Secreted</keyword>
<dbReference type="Gene3D" id="6.10.10.10">
    <property type="entry name" value="Flagellar export chaperone, C-terminal domain"/>
    <property type="match status" value="1"/>
</dbReference>
<evidence type="ECO:0000256" key="1">
    <source>
        <dbReference type="ARBA" id="ARBA00005709"/>
    </source>
</evidence>
<reference evidence="7 8" key="1">
    <citation type="submission" date="2020-10" db="EMBL/GenBank/DDBJ databases">
        <title>Phylogeny of dyella-like bacteria.</title>
        <authorList>
            <person name="Fu J."/>
        </authorList>
    </citation>
    <scope>NUCLEOTIDE SEQUENCE [LARGE SCALE GENOMIC DNA]</scope>
    <source>
        <strain evidence="7 8">BB4</strain>
    </source>
</reference>
<dbReference type="EMBL" id="JADIKD010000011">
    <property type="protein sequence ID" value="MFK2918153.1"/>
    <property type="molecule type" value="Genomic_DNA"/>
</dbReference>
<keyword evidence="7" id="KW-0282">Flagellum</keyword>
<feature type="domain" description="Flagellin C-terminal" evidence="6">
    <location>
        <begin position="204"/>
        <end position="288"/>
    </location>
</feature>
<dbReference type="InterPro" id="IPR001492">
    <property type="entry name" value="Flagellin"/>
</dbReference>
<evidence type="ECO:0000256" key="3">
    <source>
        <dbReference type="ARBA" id="ARBA00023143"/>
    </source>
</evidence>
<evidence type="ECO:0000256" key="4">
    <source>
        <dbReference type="RuleBase" id="RU362073"/>
    </source>
</evidence>
<keyword evidence="8" id="KW-1185">Reference proteome</keyword>
<proteinExistence type="inferred from homology"/>
<sequence>MLSLHTNASALNIQKNLANTQSNLSTSMTRLGTGHRINSAKDDAAGLQIATRLQAQTNGMKVAMQNTQNATSMLQTAEGAFSEVTNILLRMKDLATQSADGSSTAADRDALQAEFDALGSELYNIISNTSYGNEKLLDSTTGKLASSVTFQIGATSAETLDFDVSAAITGLSTDLGNLSSQFAAAPIAPGTEITTATGANAKIDEIAAQLDAVGAVRSSLGAVQNRLEHTSNNLANMVGNTTDATGRIMDVDYASESSNMASQQILMQASTAMLKQASSMNQMVLSLIQ</sequence>
<evidence type="ECO:0000256" key="2">
    <source>
        <dbReference type="ARBA" id="ARBA00022525"/>
    </source>
</evidence>
<keyword evidence="7" id="KW-0966">Cell projection</keyword>
<dbReference type="PANTHER" id="PTHR42792:SF2">
    <property type="entry name" value="FLAGELLIN"/>
    <property type="match status" value="1"/>
</dbReference>
<feature type="domain" description="Flagellin N-terminal" evidence="5">
    <location>
        <begin position="6"/>
        <end position="140"/>
    </location>
</feature>
<dbReference type="Proteomes" id="UP001620408">
    <property type="component" value="Unassembled WGS sequence"/>
</dbReference>
<dbReference type="Pfam" id="PF00700">
    <property type="entry name" value="Flagellin_C"/>
    <property type="match status" value="1"/>
</dbReference>
<dbReference type="RefSeq" id="WP_379983908.1">
    <property type="nucleotide sequence ID" value="NZ_JADIKD010000011.1"/>
</dbReference>
<keyword evidence="3 4" id="KW-0975">Bacterial flagellum</keyword>
<protein>
    <recommendedName>
        <fullName evidence="4">Flagellin</fullName>
    </recommendedName>
</protein>
<dbReference type="Gene3D" id="1.20.1330.10">
    <property type="entry name" value="f41 fragment of flagellin, N-terminal domain"/>
    <property type="match status" value="1"/>
</dbReference>
<evidence type="ECO:0000313" key="7">
    <source>
        <dbReference type="EMBL" id="MFK2918153.1"/>
    </source>
</evidence>
<comment type="caution">
    <text evidence="7">The sequence shown here is derived from an EMBL/GenBank/DDBJ whole genome shotgun (WGS) entry which is preliminary data.</text>
</comment>
<dbReference type="InterPro" id="IPR042187">
    <property type="entry name" value="Flagellin_C_sub2"/>
</dbReference>
<comment type="similarity">
    <text evidence="1 4">Belongs to the bacterial flagellin family.</text>
</comment>
<dbReference type="InterPro" id="IPR001029">
    <property type="entry name" value="Flagellin_N"/>
</dbReference>
<evidence type="ECO:0000313" key="8">
    <source>
        <dbReference type="Proteomes" id="UP001620408"/>
    </source>
</evidence>
<comment type="subcellular location">
    <subcellularLocation>
        <location evidence="4">Secreted</location>
    </subcellularLocation>
    <subcellularLocation>
        <location evidence="4">Bacterial flagellum</location>
    </subcellularLocation>
</comment>
<evidence type="ECO:0000259" key="5">
    <source>
        <dbReference type="Pfam" id="PF00669"/>
    </source>
</evidence>
<comment type="function">
    <text evidence="4">Flagellin is the subunit protein which polymerizes to form the filaments of bacterial flagella.</text>
</comment>